<reference evidence="1" key="1">
    <citation type="submission" date="2023-07" db="EMBL/GenBank/DDBJ databases">
        <title>Sorghum-associated microbial communities from plants grown in Nebraska, USA.</title>
        <authorList>
            <person name="Schachtman D."/>
        </authorList>
    </citation>
    <scope>NUCLEOTIDE SEQUENCE</scope>
    <source>
        <strain evidence="1">1457</strain>
    </source>
</reference>
<protein>
    <recommendedName>
        <fullName evidence="3">DUF1579 domain-containing protein</fullName>
    </recommendedName>
</protein>
<sequence>MEMEMEIAKPQKEHEFLKRIVGDWVMTSSSGHEDYNADDPSQQFTETVRSVGGLWIIGNGTGKMPDGTDMTAVITVGFDPAKGNFVGTWVGSMMTNLWVYKGWLEEDGKTLTLEAEGPAFDGSGSTATYHDVLVLHDDNHRSFSGSVKQPDGTFKTFMTSEFRRKA</sequence>
<gene>
    <name evidence="1" type="ORF">J2W61_001781</name>
</gene>
<proteinExistence type="predicted"/>
<dbReference type="Proteomes" id="UP001265315">
    <property type="component" value="Unassembled WGS sequence"/>
</dbReference>
<name>A0AAW8LK23_AGRTU</name>
<evidence type="ECO:0000313" key="2">
    <source>
        <dbReference type="Proteomes" id="UP001265315"/>
    </source>
</evidence>
<evidence type="ECO:0008006" key="3">
    <source>
        <dbReference type="Google" id="ProtNLM"/>
    </source>
</evidence>
<dbReference type="AlphaFoldDB" id="A0AAW8LK23"/>
<dbReference type="InterPro" id="IPR011473">
    <property type="entry name" value="DUF1579"/>
</dbReference>
<dbReference type="EMBL" id="JAVDSW010000001">
    <property type="protein sequence ID" value="MDR6701953.1"/>
    <property type="molecule type" value="Genomic_DNA"/>
</dbReference>
<dbReference type="Pfam" id="PF07617">
    <property type="entry name" value="DUF1579"/>
    <property type="match status" value="1"/>
</dbReference>
<accession>A0AAW8LK23</accession>
<evidence type="ECO:0000313" key="1">
    <source>
        <dbReference type="EMBL" id="MDR6701953.1"/>
    </source>
</evidence>
<comment type="caution">
    <text evidence="1">The sequence shown here is derived from an EMBL/GenBank/DDBJ whole genome shotgun (WGS) entry which is preliminary data.</text>
</comment>
<organism evidence="1 2">
    <name type="scientific">Agrobacterium tumefaciens</name>
    <dbReference type="NCBI Taxonomy" id="358"/>
    <lineage>
        <taxon>Bacteria</taxon>
        <taxon>Pseudomonadati</taxon>
        <taxon>Pseudomonadota</taxon>
        <taxon>Alphaproteobacteria</taxon>
        <taxon>Hyphomicrobiales</taxon>
        <taxon>Rhizobiaceae</taxon>
        <taxon>Rhizobium/Agrobacterium group</taxon>
        <taxon>Agrobacterium</taxon>
        <taxon>Agrobacterium tumefaciens complex</taxon>
    </lineage>
</organism>